<feature type="domain" description="Bacteriophage T4 Gp8" evidence="1">
    <location>
        <begin position="4"/>
        <end position="117"/>
    </location>
</feature>
<organism evidence="2">
    <name type="scientific">marine metagenome</name>
    <dbReference type="NCBI Taxonomy" id="408172"/>
    <lineage>
        <taxon>unclassified sequences</taxon>
        <taxon>metagenomes</taxon>
        <taxon>ecological metagenomes</taxon>
    </lineage>
</organism>
<gene>
    <name evidence="2" type="ORF">METZ01_LOCUS270664</name>
</gene>
<sequence>MARLVTTKFKIHNAEQFIESLEETSATNLYLFIGKVQEWDDEDSPPAPNEAVANTLYSYWDQMIATKKVTPADVKHVITRINWESNTAYTAYSHTNPDQVSNSFYVATEELNVYKCLQNNLSNGASTIKPTGTGSAVIEVADGYKWKYMYTVTSQDTLKFVTSEYISVQKSVDTRQIAVEDAAVDGQIDIINKTSNGDFKVEFTAG</sequence>
<feature type="non-terminal residue" evidence="2">
    <location>
        <position position="206"/>
    </location>
</feature>
<evidence type="ECO:0000313" key="2">
    <source>
        <dbReference type="EMBL" id="SVC17810.1"/>
    </source>
</evidence>
<dbReference type="InterPro" id="IPR036327">
    <property type="entry name" value="Gp8_sf"/>
</dbReference>
<name>A0A382K034_9ZZZZ</name>
<dbReference type="SUPFAM" id="SSF89433">
    <property type="entry name" value="Baseplate structural protein gp8"/>
    <property type="match status" value="1"/>
</dbReference>
<dbReference type="Gene3D" id="2.60.340.10">
    <property type="entry name" value="baseplate structural protein gp8, domain 1"/>
    <property type="match status" value="1"/>
</dbReference>
<dbReference type="EMBL" id="UINC01077571">
    <property type="protein sequence ID" value="SVC17810.1"/>
    <property type="molecule type" value="Genomic_DNA"/>
</dbReference>
<evidence type="ECO:0000259" key="1">
    <source>
        <dbReference type="Pfam" id="PF09215"/>
    </source>
</evidence>
<dbReference type="Pfam" id="PF09215">
    <property type="entry name" value="Phage-Gp8"/>
    <property type="match status" value="2"/>
</dbReference>
<reference evidence="2" key="1">
    <citation type="submission" date="2018-05" db="EMBL/GenBank/DDBJ databases">
        <authorList>
            <person name="Lanie J.A."/>
            <person name="Ng W.-L."/>
            <person name="Kazmierczak K.M."/>
            <person name="Andrzejewski T.M."/>
            <person name="Davidsen T.M."/>
            <person name="Wayne K.J."/>
            <person name="Tettelin H."/>
            <person name="Glass J.I."/>
            <person name="Rusch D."/>
            <person name="Podicherti R."/>
            <person name="Tsui H.-C.T."/>
            <person name="Winkler M.E."/>
        </authorList>
    </citation>
    <scope>NUCLEOTIDE SEQUENCE</scope>
</reference>
<accession>A0A382K034</accession>
<protein>
    <recommendedName>
        <fullName evidence="1">Bacteriophage T4 Gp8 domain-containing protein</fullName>
    </recommendedName>
</protein>
<dbReference type="AlphaFoldDB" id="A0A382K034"/>
<dbReference type="InterPro" id="IPR015298">
    <property type="entry name" value="Phage_T4_Gp8"/>
</dbReference>
<proteinExistence type="predicted"/>
<feature type="domain" description="Bacteriophage T4 Gp8" evidence="1">
    <location>
        <begin position="122"/>
        <end position="170"/>
    </location>
</feature>